<gene>
    <name evidence="1" type="ORF">L6452_05752</name>
</gene>
<keyword evidence="2" id="KW-1185">Reference proteome</keyword>
<dbReference type="EMBL" id="CM042048">
    <property type="protein sequence ID" value="KAI3758199.1"/>
    <property type="molecule type" value="Genomic_DNA"/>
</dbReference>
<reference evidence="1 2" key="2">
    <citation type="journal article" date="2022" name="Mol. Ecol. Resour.">
        <title>The genomes of chicory, endive, great burdock and yacon provide insights into Asteraceae paleo-polyploidization history and plant inulin production.</title>
        <authorList>
            <person name="Fan W."/>
            <person name="Wang S."/>
            <person name="Wang H."/>
            <person name="Wang A."/>
            <person name="Jiang F."/>
            <person name="Liu H."/>
            <person name="Zhao H."/>
            <person name="Xu D."/>
            <person name="Zhang Y."/>
        </authorList>
    </citation>
    <scope>NUCLEOTIDE SEQUENCE [LARGE SCALE GENOMIC DNA]</scope>
    <source>
        <strain evidence="2">cv. Niubang</strain>
    </source>
</reference>
<accession>A0ACB9EGU2</accession>
<dbReference type="Proteomes" id="UP001055879">
    <property type="component" value="Linkage Group LG02"/>
</dbReference>
<name>A0ACB9EGU2_ARCLA</name>
<protein>
    <submittedName>
        <fullName evidence="1">Uncharacterized protein</fullName>
    </submittedName>
</protein>
<comment type="caution">
    <text evidence="1">The sequence shown here is derived from an EMBL/GenBank/DDBJ whole genome shotgun (WGS) entry which is preliminary data.</text>
</comment>
<evidence type="ECO:0000313" key="2">
    <source>
        <dbReference type="Proteomes" id="UP001055879"/>
    </source>
</evidence>
<sequence length="149" mass="16078">MHRAGESLPVERQTRLESDVCKIRVSLGTRAYSLPDPDGGLCDASMGGRPVGRPTVQFTLGHRLGLDRAGESLPVERQTRLESDVCKIRVSLGTRAYSLPDPDGGLCDASMGGRPVGRPTVQFTLGHRLGLDRGIVTFENSSSLGRFPF</sequence>
<proteinExistence type="predicted"/>
<organism evidence="1 2">
    <name type="scientific">Arctium lappa</name>
    <name type="common">Greater burdock</name>
    <name type="synonym">Lappa major</name>
    <dbReference type="NCBI Taxonomy" id="4217"/>
    <lineage>
        <taxon>Eukaryota</taxon>
        <taxon>Viridiplantae</taxon>
        <taxon>Streptophyta</taxon>
        <taxon>Embryophyta</taxon>
        <taxon>Tracheophyta</taxon>
        <taxon>Spermatophyta</taxon>
        <taxon>Magnoliopsida</taxon>
        <taxon>eudicotyledons</taxon>
        <taxon>Gunneridae</taxon>
        <taxon>Pentapetalae</taxon>
        <taxon>asterids</taxon>
        <taxon>campanulids</taxon>
        <taxon>Asterales</taxon>
        <taxon>Asteraceae</taxon>
        <taxon>Carduoideae</taxon>
        <taxon>Cardueae</taxon>
        <taxon>Arctiinae</taxon>
        <taxon>Arctium</taxon>
    </lineage>
</organism>
<evidence type="ECO:0000313" key="1">
    <source>
        <dbReference type="EMBL" id="KAI3758199.1"/>
    </source>
</evidence>
<reference evidence="2" key="1">
    <citation type="journal article" date="2022" name="Mol. Ecol. Resour.">
        <title>The genomes of chicory, endive, great burdock and yacon provide insights into Asteraceae palaeo-polyploidization history and plant inulin production.</title>
        <authorList>
            <person name="Fan W."/>
            <person name="Wang S."/>
            <person name="Wang H."/>
            <person name="Wang A."/>
            <person name="Jiang F."/>
            <person name="Liu H."/>
            <person name="Zhao H."/>
            <person name="Xu D."/>
            <person name="Zhang Y."/>
        </authorList>
    </citation>
    <scope>NUCLEOTIDE SEQUENCE [LARGE SCALE GENOMIC DNA]</scope>
    <source>
        <strain evidence="2">cv. Niubang</strain>
    </source>
</reference>